<name>A0A7H0H4T3_9ACTN</name>
<dbReference type="InterPro" id="IPR051450">
    <property type="entry name" value="Gfo/Idh/MocA_Oxidoreductases"/>
</dbReference>
<reference evidence="4 5" key="1">
    <citation type="submission" date="2020-08" db="EMBL/GenBank/DDBJ databases">
        <title>Genome sequence of Tessaracoccus defluvii JCM 17540T.</title>
        <authorList>
            <person name="Hyun D.-W."/>
            <person name="Bae J.-W."/>
        </authorList>
    </citation>
    <scope>NUCLEOTIDE SEQUENCE [LARGE SCALE GENOMIC DNA]</scope>
    <source>
        <strain evidence="4 5">JCM 17540</strain>
    </source>
</reference>
<keyword evidence="5" id="KW-1185">Reference proteome</keyword>
<dbReference type="Gene3D" id="3.40.50.720">
    <property type="entry name" value="NAD(P)-binding Rossmann-like Domain"/>
    <property type="match status" value="1"/>
</dbReference>
<dbReference type="Pfam" id="PF02894">
    <property type="entry name" value="GFO_IDH_MocA_C"/>
    <property type="match status" value="1"/>
</dbReference>
<evidence type="ECO:0000256" key="1">
    <source>
        <dbReference type="ARBA" id="ARBA00010928"/>
    </source>
</evidence>
<gene>
    <name evidence="4" type="ORF">H9L22_15420</name>
</gene>
<dbReference type="SUPFAM" id="SSF55347">
    <property type="entry name" value="Glyceraldehyde-3-phosphate dehydrogenase-like, C-terminal domain"/>
    <property type="match status" value="1"/>
</dbReference>
<proteinExistence type="inferred from homology"/>
<accession>A0A7H0H4T3</accession>
<dbReference type="SUPFAM" id="SSF51735">
    <property type="entry name" value="NAD(P)-binding Rossmann-fold domains"/>
    <property type="match status" value="1"/>
</dbReference>
<dbReference type="Proteomes" id="UP000516117">
    <property type="component" value="Chromosome"/>
</dbReference>
<dbReference type="Gene3D" id="3.30.360.10">
    <property type="entry name" value="Dihydrodipicolinate Reductase, domain 2"/>
    <property type="match status" value="1"/>
</dbReference>
<dbReference type="InterPro" id="IPR036291">
    <property type="entry name" value="NAD(P)-bd_dom_sf"/>
</dbReference>
<feature type="domain" description="Gfo/Idh/MocA-like oxidoreductase C-terminal" evidence="3">
    <location>
        <begin position="149"/>
        <end position="423"/>
    </location>
</feature>
<organism evidence="4 5">
    <name type="scientific">Tessaracoccus defluvii</name>
    <dbReference type="NCBI Taxonomy" id="1285901"/>
    <lineage>
        <taxon>Bacteria</taxon>
        <taxon>Bacillati</taxon>
        <taxon>Actinomycetota</taxon>
        <taxon>Actinomycetes</taxon>
        <taxon>Propionibacteriales</taxon>
        <taxon>Propionibacteriaceae</taxon>
        <taxon>Tessaracoccus</taxon>
    </lineage>
</organism>
<dbReference type="RefSeq" id="WP_187720679.1">
    <property type="nucleotide sequence ID" value="NZ_BAABBL010000020.1"/>
</dbReference>
<dbReference type="KEGG" id="tdf:H9L22_15420"/>
<dbReference type="Pfam" id="PF01408">
    <property type="entry name" value="GFO_IDH_MocA"/>
    <property type="match status" value="1"/>
</dbReference>
<evidence type="ECO:0000313" key="4">
    <source>
        <dbReference type="EMBL" id="QNP55549.1"/>
    </source>
</evidence>
<dbReference type="InterPro" id="IPR000683">
    <property type="entry name" value="Gfo/Idh/MocA-like_OxRdtase_N"/>
</dbReference>
<dbReference type="AlphaFoldDB" id="A0A7H0H4T3"/>
<evidence type="ECO:0000259" key="3">
    <source>
        <dbReference type="Pfam" id="PF02894"/>
    </source>
</evidence>
<sequence length="427" mass="46218">MNTEPVRGGDAAAPVTVALIGAGNRGQGYVGWIARHRDRAKVVAVADPDPHRRSLVQAAHPEAVAYKTWAELLADPDAVFDMAIVATQDQFHREPVLALAERGTAILLEKPVAPTIEEVREVIAAVKAAGVIFGVCHVLRYTPYTEQLKDVVDSGVLGKIVNIEHLEPVGWWHMAHSFVRGPWRREDTSAPMLLAKSCHDIDWISHVTGIEYDQVASFGKLTHFTAENRPAEAADRCLDCPLEPTCPYSAPKLYVPLVRAEGSVWPVSVITDGDTEEDVLEALRTGPYGRCVYDCDNDVVDNQVVAFTGKDGETGTFTMCAFTEQSHRKSRIFGTHGRVECDGETIDILDFRTGGREIRFVGGSQGANAATGHGGGDAGLMNSFIAAVAQRDQSLVRSGPDQSLASHAAVFAAEESRKSGRIVRVDV</sequence>
<dbReference type="PANTHER" id="PTHR43377:SF2">
    <property type="entry name" value="BINDING ROSSMANN FOLD OXIDOREDUCTASE, PUTATIVE (AFU_ORTHOLOGUE AFUA_4G00560)-RELATED"/>
    <property type="match status" value="1"/>
</dbReference>
<protein>
    <submittedName>
        <fullName evidence="4">Gfo/Idh/MocA family oxidoreductase</fullName>
    </submittedName>
</protein>
<feature type="domain" description="Gfo/Idh/MocA-like oxidoreductase N-terminal" evidence="2">
    <location>
        <begin position="16"/>
        <end position="136"/>
    </location>
</feature>
<dbReference type="EMBL" id="CP060789">
    <property type="protein sequence ID" value="QNP55549.1"/>
    <property type="molecule type" value="Genomic_DNA"/>
</dbReference>
<dbReference type="PANTHER" id="PTHR43377">
    <property type="entry name" value="BILIVERDIN REDUCTASE A"/>
    <property type="match status" value="1"/>
</dbReference>
<dbReference type="GO" id="GO:0000166">
    <property type="term" value="F:nucleotide binding"/>
    <property type="evidence" value="ECO:0007669"/>
    <property type="project" value="InterPro"/>
</dbReference>
<evidence type="ECO:0000259" key="2">
    <source>
        <dbReference type="Pfam" id="PF01408"/>
    </source>
</evidence>
<evidence type="ECO:0000313" key="5">
    <source>
        <dbReference type="Proteomes" id="UP000516117"/>
    </source>
</evidence>
<dbReference type="InterPro" id="IPR004104">
    <property type="entry name" value="Gfo/Idh/MocA-like_OxRdtase_C"/>
</dbReference>
<comment type="similarity">
    <text evidence="1">Belongs to the Gfo/Idh/MocA family.</text>
</comment>